<evidence type="ECO:0000256" key="5">
    <source>
        <dbReference type="ARBA" id="ARBA00023054"/>
    </source>
</evidence>
<dbReference type="NCBIfam" id="TIGR02168">
    <property type="entry name" value="SMC_prok_B"/>
    <property type="match status" value="1"/>
</dbReference>
<dbReference type="GO" id="GO:0030261">
    <property type="term" value="P:chromosome condensation"/>
    <property type="evidence" value="ECO:0007669"/>
    <property type="project" value="InterPro"/>
</dbReference>
<dbReference type="GO" id="GO:0003677">
    <property type="term" value="F:DNA binding"/>
    <property type="evidence" value="ECO:0007669"/>
    <property type="project" value="UniProtKB-UniRule"/>
</dbReference>
<evidence type="ECO:0000259" key="8">
    <source>
        <dbReference type="SMART" id="SM00968"/>
    </source>
</evidence>
<evidence type="ECO:0000256" key="7">
    <source>
        <dbReference type="HAMAP-Rule" id="MF_01894"/>
    </source>
</evidence>
<dbReference type="Pfam" id="PF02463">
    <property type="entry name" value="SMC_N"/>
    <property type="match status" value="2"/>
</dbReference>
<dbReference type="FunFam" id="3.40.50.300:FF:000901">
    <property type="entry name" value="Chromosome partition protein Smc"/>
    <property type="match status" value="1"/>
</dbReference>
<comment type="function">
    <text evidence="7">Required for chromosome condensation and partitioning.</text>
</comment>
<dbReference type="EMBL" id="AYZR01000008">
    <property type="protein sequence ID" value="KRM93876.1"/>
    <property type="molecule type" value="Genomic_DNA"/>
</dbReference>
<feature type="binding site" evidence="7">
    <location>
        <begin position="32"/>
        <end position="39"/>
    </location>
    <ligand>
        <name>ATP</name>
        <dbReference type="ChEBI" id="CHEBI:30616"/>
    </ligand>
</feature>
<dbReference type="SMART" id="SM00968">
    <property type="entry name" value="SMC_hinge"/>
    <property type="match status" value="1"/>
</dbReference>
<dbReference type="Pfam" id="PF06470">
    <property type="entry name" value="SMC_hinge"/>
    <property type="match status" value="1"/>
</dbReference>
<feature type="coiled-coil region" evidence="7">
    <location>
        <begin position="234"/>
        <end position="464"/>
    </location>
</feature>
<dbReference type="InterPro" id="IPR036277">
    <property type="entry name" value="SMC_hinge_sf"/>
</dbReference>
<dbReference type="GO" id="GO:0005737">
    <property type="term" value="C:cytoplasm"/>
    <property type="evidence" value="ECO:0007669"/>
    <property type="project" value="UniProtKB-SubCell"/>
</dbReference>
<dbReference type="Gene3D" id="3.40.50.300">
    <property type="entry name" value="P-loop containing nucleotide triphosphate hydrolases"/>
    <property type="match status" value="2"/>
</dbReference>
<comment type="domain">
    <text evidence="7">Contains large globular domains required for ATP hydrolysis at each terminus and a third globular domain forming a flexible hinge near the middle of the molecule. These domains are separated by coiled-coil structures.</text>
</comment>
<accession>A0A0R2CW10</accession>
<evidence type="ECO:0000256" key="6">
    <source>
        <dbReference type="ARBA" id="ARBA00023125"/>
    </source>
</evidence>
<protein>
    <recommendedName>
        <fullName evidence="7">Chromosome partition protein Smc</fullName>
    </recommendedName>
</protein>
<comment type="caution">
    <text evidence="9">The sequence shown here is derived from an EMBL/GenBank/DDBJ whole genome shotgun (WGS) entry which is preliminary data.</text>
</comment>
<dbReference type="CDD" id="cd03278">
    <property type="entry name" value="ABC_SMC_barmotin"/>
    <property type="match status" value="1"/>
</dbReference>
<keyword evidence="3 7" id="KW-0547">Nucleotide-binding</keyword>
<sequence>MQLKTIKLSGFKSFAEKTKIELQPGATIIVGPNGSGKSNITEAVRWVLGEQSAKTLRGQKMGDVIFSGAQQKAAMNLAQVSLLFDNSDHYLDVPYSELEVTRKLFRNGESWYGINGQECRLKDITSLFMDSGIGADGFSIISQGNVEEVFNSTAESRRSIVETVAGIFQYKQQKKTAETKIVKVEDNLSRVNDISFELSARLPALAKQKDVALDYLDQKKKLNELKEQRELSNWRKVTADVLELENQIQNLQDTKEKFNQSLTDSQQQLVATKLTATNQQQLIAEQTDKLQQLTQAENELHSAIKLTQQENRFQQQTKLDLEQRLTSTNQQLQDLTAKLENIRYQLTDNQQQQHDYQQRSRNVSEKLNDLESNGSHKLAQLQVQYVELIQKQSSATEQRVKHQQASEQREQKLKELNQQNKDLKLEQTNLIEQRQQLTDRLAILRKQQEQLQQQQAEQSKIQQQLTQQYSQLQTSWLSQLRKLETIKGQLEYQQQNEYQPFYQGVANVMNQQAQFSGVFGPVADFIKTDNRYTIAIETALGGRLQNILVDTDQTAKEIVEWLTNSKSGRVTFLPVSEIKAVTHRKITSDIREVPGFLGSAEELVDFPSEFKAIKAYLFANILISSDLTAAIRISKLGHQRFKVVSLDGQVVNLGGSITGGKSARGKTQLLTTKSKVQRLRQEVERYTKSVTEEEADVKSVQQQLEAVKQTIVEKHRIELQVQQELKTVEQQLIRNREATDKIISLLTQNNEQQAQYEQMPQVTDQLDPKQLQMEITNVQQQLIAQEQQNEQTAKRKTELSEKLATIQQTTNQLQAQAKYLTANEQETQESLAKSQEDQLQIQQQIKKLQADLEITNETEIQQKLQTILTKKQTTTGLQQQLTNEQEQLSLRVENLSEQVNQLKVELTKLDSRLTLLLDKYESKQKLKQDSQQILVERFNYQLSDLKKVSQAQDNNVDNQIKLLEKGLEELGPVNVNAIEEYQQVTERNQFLTDQKADLTNSIQELKDTIAIMDQESTNRFLNTFDQLAQSFEKVFQQLFGGGKAKLELTDPKHPLTTGIEIMAMPPGKKYRALSLLSGGERTLTAIALLFAILAIKPVPFVILDEAEAALDPVNVDRFARYIQQFASKTQFIVVTHRKETMVYGDQLYGVTMQESGVSKVVSVALQTDDEVRK</sequence>
<dbReference type="GO" id="GO:0005524">
    <property type="term" value="F:ATP binding"/>
    <property type="evidence" value="ECO:0007669"/>
    <property type="project" value="UniProtKB-UniRule"/>
</dbReference>
<dbReference type="PATRIC" id="fig|1423802.4.peg.605"/>
<keyword evidence="5 7" id="KW-0175">Coiled coil</keyword>
<name>A0A0R2CW10_9LACO</name>
<keyword evidence="4 7" id="KW-0067">ATP-binding</keyword>
<dbReference type="Gene3D" id="3.30.70.1620">
    <property type="match status" value="1"/>
</dbReference>
<dbReference type="PIRSF" id="PIRSF005719">
    <property type="entry name" value="SMC"/>
    <property type="match status" value="1"/>
</dbReference>
<comment type="subcellular location">
    <subcellularLocation>
        <location evidence="1 7">Cytoplasm</location>
    </subcellularLocation>
</comment>
<feature type="coiled-coil region" evidence="7">
    <location>
        <begin position="669"/>
        <end position="710"/>
    </location>
</feature>
<keyword evidence="10" id="KW-1185">Reference proteome</keyword>
<dbReference type="SUPFAM" id="SSF52540">
    <property type="entry name" value="P-loop containing nucleoside triphosphate hydrolases"/>
    <property type="match status" value="1"/>
</dbReference>
<comment type="similarity">
    <text evidence="7">Belongs to the SMC family.</text>
</comment>
<dbReference type="Gene3D" id="1.20.1060.20">
    <property type="match status" value="1"/>
</dbReference>
<dbReference type="GO" id="GO:0005694">
    <property type="term" value="C:chromosome"/>
    <property type="evidence" value="ECO:0007669"/>
    <property type="project" value="InterPro"/>
</dbReference>
<gene>
    <name evidence="7" type="primary">smc</name>
    <name evidence="9" type="ORF">FC56_GL000596</name>
</gene>
<dbReference type="HAMAP" id="MF_01894">
    <property type="entry name" value="Smc_prok"/>
    <property type="match status" value="1"/>
</dbReference>
<evidence type="ECO:0000256" key="1">
    <source>
        <dbReference type="ARBA" id="ARBA00004496"/>
    </source>
</evidence>
<feature type="coiled-coil region" evidence="7">
    <location>
        <begin position="735"/>
        <end position="912"/>
    </location>
</feature>
<dbReference type="InterPro" id="IPR011890">
    <property type="entry name" value="SMC_prok"/>
</dbReference>
<dbReference type="PANTHER" id="PTHR43977">
    <property type="entry name" value="STRUCTURAL MAINTENANCE OF CHROMOSOMES PROTEIN 3"/>
    <property type="match status" value="1"/>
</dbReference>
<dbReference type="InterPro" id="IPR027417">
    <property type="entry name" value="P-loop_NTPase"/>
</dbReference>
<reference evidence="9 10" key="1">
    <citation type="journal article" date="2015" name="Genome Announc.">
        <title>Expanding the biotechnology potential of lactobacilli through comparative genomics of 213 strains and associated genera.</title>
        <authorList>
            <person name="Sun Z."/>
            <person name="Harris H.M."/>
            <person name="McCann A."/>
            <person name="Guo C."/>
            <person name="Argimon S."/>
            <person name="Zhang W."/>
            <person name="Yang X."/>
            <person name="Jeffery I.B."/>
            <person name="Cooney J.C."/>
            <person name="Kagawa T.F."/>
            <person name="Liu W."/>
            <person name="Song Y."/>
            <person name="Salvetti E."/>
            <person name="Wrobel A."/>
            <person name="Rasinkangas P."/>
            <person name="Parkhill J."/>
            <person name="Rea M.C."/>
            <person name="O'Sullivan O."/>
            <person name="Ritari J."/>
            <person name="Douillard F.P."/>
            <person name="Paul Ross R."/>
            <person name="Yang R."/>
            <person name="Briner A.E."/>
            <person name="Felis G.E."/>
            <person name="de Vos W.M."/>
            <person name="Barrangou R."/>
            <person name="Klaenhammer T.R."/>
            <person name="Caufield P.W."/>
            <person name="Cui Y."/>
            <person name="Zhang H."/>
            <person name="O'Toole P.W."/>
        </authorList>
    </citation>
    <scope>NUCLEOTIDE SEQUENCE [LARGE SCALE GENOMIC DNA]</scope>
    <source>
        <strain evidence="9 10">DSM 24302</strain>
    </source>
</reference>
<evidence type="ECO:0000313" key="9">
    <source>
        <dbReference type="EMBL" id="KRM93876.1"/>
    </source>
</evidence>
<comment type="subunit">
    <text evidence="7">Homodimer.</text>
</comment>
<dbReference type="GO" id="GO:0007059">
    <property type="term" value="P:chromosome segregation"/>
    <property type="evidence" value="ECO:0007669"/>
    <property type="project" value="UniProtKB-UniRule"/>
</dbReference>
<dbReference type="GO" id="GO:0016887">
    <property type="term" value="F:ATP hydrolysis activity"/>
    <property type="evidence" value="ECO:0007669"/>
    <property type="project" value="InterPro"/>
</dbReference>
<dbReference type="SUPFAM" id="SSF75553">
    <property type="entry name" value="Smc hinge domain"/>
    <property type="match status" value="1"/>
</dbReference>
<keyword evidence="6 7" id="KW-0238">DNA-binding</keyword>
<feature type="domain" description="SMC hinge" evidence="8">
    <location>
        <begin position="516"/>
        <end position="634"/>
    </location>
</feature>
<dbReference type="InterPro" id="IPR024704">
    <property type="entry name" value="SMC"/>
</dbReference>
<dbReference type="InterPro" id="IPR010935">
    <property type="entry name" value="SMC_hinge"/>
</dbReference>
<keyword evidence="2 7" id="KW-0963">Cytoplasm</keyword>
<dbReference type="STRING" id="1423802.FC56_GL000596"/>
<dbReference type="GO" id="GO:0006260">
    <property type="term" value="P:DNA replication"/>
    <property type="evidence" value="ECO:0007669"/>
    <property type="project" value="UniProtKB-UniRule"/>
</dbReference>
<dbReference type="GO" id="GO:0007062">
    <property type="term" value="P:sister chromatid cohesion"/>
    <property type="evidence" value="ECO:0007669"/>
    <property type="project" value="InterPro"/>
</dbReference>
<dbReference type="Proteomes" id="UP000051256">
    <property type="component" value="Unassembled WGS sequence"/>
</dbReference>
<dbReference type="AlphaFoldDB" id="A0A0R2CW10"/>
<dbReference type="RefSeq" id="WP_054669761.1">
    <property type="nucleotide sequence ID" value="NZ_AYZR01000008.1"/>
</dbReference>
<evidence type="ECO:0000313" key="10">
    <source>
        <dbReference type="Proteomes" id="UP000051256"/>
    </source>
</evidence>
<dbReference type="InterPro" id="IPR003395">
    <property type="entry name" value="RecF/RecN/SMC_N"/>
</dbReference>
<feature type="coiled-coil region" evidence="7">
    <location>
        <begin position="974"/>
        <end position="1015"/>
    </location>
</feature>
<evidence type="ECO:0000256" key="3">
    <source>
        <dbReference type="ARBA" id="ARBA00022741"/>
    </source>
</evidence>
<proteinExistence type="inferred from homology"/>
<evidence type="ECO:0000256" key="4">
    <source>
        <dbReference type="ARBA" id="ARBA00022840"/>
    </source>
</evidence>
<evidence type="ECO:0000256" key="2">
    <source>
        <dbReference type="ARBA" id="ARBA00022490"/>
    </source>
</evidence>
<organism evidence="9 10">
    <name type="scientific">Lentilactobacillus senioris DSM 24302 = JCM 17472</name>
    <dbReference type="NCBI Taxonomy" id="1423802"/>
    <lineage>
        <taxon>Bacteria</taxon>
        <taxon>Bacillati</taxon>
        <taxon>Bacillota</taxon>
        <taxon>Bacilli</taxon>
        <taxon>Lactobacillales</taxon>
        <taxon>Lactobacillaceae</taxon>
        <taxon>Lentilactobacillus</taxon>
    </lineage>
</organism>